<proteinExistence type="predicted"/>
<feature type="transmembrane region" description="Helical" evidence="5">
    <location>
        <begin position="12"/>
        <end position="36"/>
    </location>
</feature>
<name>A0A1M5FL11_9THEO</name>
<feature type="transmembrane region" description="Helical" evidence="5">
    <location>
        <begin position="142"/>
        <end position="159"/>
    </location>
</feature>
<accession>A0A1M5FL11</accession>
<dbReference type="Pfam" id="PF13520">
    <property type="entry name" value="AA_permease_2"/>
    <property type="match status" value="1"/>
</dbReference>
<protein>
    <submittedName>
        <fullName evidence="6">Amino acid/polyamine/organocation transporter, APC superfamily (TC 2.A.3)</fullName>
    </submittedName>
</protein>
<dbReference type="InterPro" id="IPR053153">
    <property type="entry name" value="APC_K+_Transporter"/>
</dbReference>
<dbReference type="InterPro" id="IPR002293">
    <property type="entry name" value="AA/rel_permease1"/>
</dbReference>
<feature type="transmembrane region" description="Helical" evidence="5">
    <location>
        <begin position="99"/>
        <end position="122"/>
    </location>
</feature>
<dbReference type="GO" id="GO:0016020">
    <property type="term" value="C:membrane"/>
    <property type="evidence" value="ECO:0007669"/>
    <property type="project" value="UniProtKB-SubCell"/>
</dbReference>
<evidence type="ECO:0000313" key="6">
    <source>
        <dbReference type="EMBL" id="SHF91832.1"/>
    </source>
</evidence>
<evidence type="ECO:0000256" key="4">
    <source>
        <dbReference type="ARBA" id="ARBA00023136"/>
    </source>
</evidence>
<dbReference type="EMBL" id="FQVH01000067">
    <property type="protein sequence ID" value="SHF91832.1"/>
    <property type="molecule type" value="Genomic_DNA"/>
</dbReference>
<evidence type="ECO:0000313" key="7">
    <source>
        <dbReference type="Proteomes" id="UP000184088"/>
    </source>
</evidence>
<evidence type="ECO:0000256" key="3">
    <source>
        <dbReference type="ARBA" id="ARBA00022989"/>
    </source>
</evidence>
<keyword evidence="2 5" id="KW-0812">Transmembrane</keyword>
<reference evidence="6 7" key="1">
    <citation type="submission" date="2016-11" db="EMBL/GenBank/DDBJ databases">
        <authorList>
            <person name="Jaros S."/>
            <person name="Januszkiewicz K."/>
            <person name="Wedrychowicz H."/>
        </authorList>
    </citation>
    <scope>NUCLEOTIDE SEQUENCE [LARGE SCALE GENOMIC DNA]</scope>
    <source>
        <strain evidence="6 7">DSM 17918</strain>
    </source>
</reference>
<keyword evidence="7" id="KW-1185">Reference proteome</keyword>
<dbReference type="GO" id="GO:0022857">
    <property type="term" value="F:transmembrane transporter activity"/>
    <property type="evidence" value="ECO:0007669"/>
    <property type="project" value="InterPro"/>
</dbReference>
<evidence type="ECO:0000256" key="2">
    <source>
        <dbReference type="ARBA" id="ARBA00022692"/>
    </source>
</evidence>
<dbReference type="PANTHER" id="PTHR47704">
    <property type="entry name" value="POTASSIUM TRANSPORTER KIMA"/>
    <property type="match status" value="1"/>
</dbReference>
<keyword evidence="4 5" id="KW-0472">Membrane</keyword>
<feature type="transmembrane region" description="Helical" evidence="5">
    <location>
        <begin position="190"/>
        <end position="210"/>
    </location>
</feature>
<dbReference type="PANTHER" id="PTHR47704:SF1">
    <property type="entry name" value="POTASSIUM TRANSPORTER KIMA"/>
    <property type="match status" value="1"/>
</dbReference>
<comment type="subcellular location">
    <subcellularLocation>
        <location evidence="1">Membrane</location>
        <topology evidence="1">Multi-pass membrane protein</topology>
    </subcellularLocation>
</comment>
<dbReference type="AlphaFoldDB" id="A0A1M5FL11"/>
<feature type="transmembrane region" description="Helical" evidence="5">
    <location>
        <begin position="56"/>
        <end position="79"/>
    </location>
</feature>
<gene>
    <name evidence="6" type="ORF">SAMN02746089_02771</name>
</gene>
<keyword evidence="3 5" id="KW-1133">Transmembrane helix</keyword>
<feature type="transmembrane region" description="Helical" evidence="5">
    <location>
        <begin position="252"/>
        <end position="271"/>
    </location>
</feature>
<dbReference type="Gene3D" id="1.20.1740.10">
    <property type="entry name" value="Amino acid/polyamine transporter I"/>
    <property type="match status" value="1"/>
</dbReference>
<feature type="transmembrane region" description="Helical" evidence="5">
    <location>
        <begin position="216"/>
        <end position="240"/>
    </location>
</feature>
<dbReference type="Proteomes" id="UP000184088">
    <property type="component" value="Unassembled WGS sequence"/>
</dbReference>
<sequence length="458" mass="51822">MLINLRGVRESSTVFVFPTYGFIIGIIILIIAGIISTLTGRQPIIPSASLRFSFDAGALFVILRAFASGCSSMTGVEAISNGVTAFKPPEVENARKTTFLMALILGIMFGGISFLVLHYHLLPQTNQTMLSQLASKIFGHGWMYYYIQITTMLILYLAANTSFNGLPPLLALLARDNYVPRYLAARGERLVYSGGIVLLSIVSALFIYAFRGNTEHLIALYALGVFISFTISQSGMVIHWNREKGANWHIRAIINAIGAITTAIIVVIIAITKFIYGAWLVVVFIPSLIIVYKKIYKHYNDIREQLRLPKDHYGKAKDLPIGKNYVIMPISGVNRVVEKTLLYARMISPDSNITALYISINREDIEEIQKKWEQWNPGIELKIIYSPFRTILRPLANYIAHMRSRIGPNDFITVLIPEFEPKKLWHRLLHNQTGLYLRAYFHFKYDVVISVVPFKLKK</sequence>
<evidence type="ECO:0000256" key="5">
    <source>
        <dbReference type="SAM" id="Phobius"/>
    </source>
</evidence>
<organism evidence="6 7">
    <name type="scientific">Caldanaerobius fijiensis DSM 17918</name>
    <dbReference type="NCBI Taxonomy" id="1121256"/>
    <lineage>
        <taxon>Bacteria</taxon>
        <taxon>Bacillati</taxon>
        <taxon>Bacillota</taxon>
        <taxon>Clostridia</taxon>
        <taxon>Thermoanaerobacterales</taxon>
        <taxon>Thermoanaerobacteraceae</taxon>
        <taxon>Caldanaerobius</taxon>
    </lineage>
</organism>
<evidence type="ECO:0000256" key="1">
    <source>
        <dbReference type="ARBA" id="ARBA00004141"/>
    </source>
</evidence>
<dbReference type="STRING" id="1121256.SAMN02746089_02771"/>
<feature type="transmembrane region" description="Helical" evidence="5">
    <location>
        <begin position="277"/>
        <end position="296"/>
    </location>
</feature>